<dbReference type="InterPro" id="IPR020843">
    <property type="entry name" value="ER"/>
</dbReference>
<dbReference type="GO" id="GO:0008270">
    <property type="term" value="F:zinc ion binding"/>
    <property type="evidence" value="ECO:0007669"/>
    <property type="project" value="InterPro"/>
</dbReference>
<comment type="cofactor">
    <cofactor evidence="1">
        <name>Zn(2+)</name>
        <dbReference type="ChEBI" id="CHEBI:29105"/>
    </cofactor>
</comment>
<name>A0A1D7VKY3_9ACTN</name>
<dbReference type="PANTHER" id="PTHR42940">
    <property type="entry name" value="ALCOHOL DEHYDROGENASE 1-RELATED"/>
    <property type="match status" value="1"/>
</dbReference>
<evidence type="ECO:0000256" key="10">
    <source>
        <dbReference type="ARBA" id="ARBA00068251"/>
    </source>
</evidence>
<proteinExistence type="inferred from homology"/>
<gene>
    <name evidence="13" type="ORF">SL103_15175</name>
</gene>
<evidence type="ECO:0000256" key="1">
    <source>
        <dbReference type="ARBA" id="ARBA00001947"/>
    </source>
</evidence>
<dbReference type="InterPro" id="IPR014187">
    <property type="entry name" value="ADH_Zn_typ-2"/>
</dbReference>
<dbReference type="Pfam" id="PF08240">
    <property type="entry name" value="ADH_N"/>
    <property type="match status" value="1"/>
</dbReference>
<keyword evidence="6" id="KW-0560">Oxidoreductase</keyword>
<keyword evidence="14" id="KW-1185">Reference proteome</keyword>
<dbReference type="KEGG" id="slc:SL103_15175"/>
<comment type="similarity">
    <text evidence="2">Belongs to the zinc-containing alcohol dehydrogenase family.</text>
</comment>
<comment type="catalytic activity">
    <reaction evidence="8">
        <text>a secondary alcohol + NAD(+) = a ketone + NADH + H(+)</text>
        <dbReference type="Rhea" id="RHEA:10740"/>
        <dbReference type="ChEBI" id="CHEBI:15378"/>
        <dbReference type="ChEBI" id="CHEBI:17087"/>
        <dbReference type="ChEBI" id="CHEBI:35681"/>
        <dbReference type="ChEBI" id="CHEBI:57540"/>
        <dbReference type="ChEBI" id="CHEBI:57945"/>
        <dbReference type="EC" id="1.1.1.1"/>
    </reaction>
</comment>
<dbReference type="GO" id="GO:0004022">
    <property type="term" value="F:alcohol dehydrogenase (NAD+) activity"/>
    <property type="evidence" value="ECO:0007669"/>
    <property type="project" value="UniProtKB-EC"/>
</dbReference>
<reference evidence="13 14" key="1">
    <citation type="submission" date="2016-09" db="EMBL/GenBank/DDBJ databases">
        <title>Complete genome sequencing of Streptomyces lydicus 103 and metabolic pathways analysis of antibiotic biosynthesis.</title>
        <authorList>
            <person name="Jia N."/>
            <person name="Ding M.-Z."/>
            <person name="Gao F."/>
            <person name="Yuan Y.-J."/>
        </authorList>
    </citation>
    <scope>NUCLEOTIDE SEQUENCE [LARGE SCALE GENOMIC DNA]</scope>
    <source>
        <strain evidence="13 14">103</strain>
    </source>
</reference>
<dbReference type="Gene3D" id="3.90.180.10">
    <property type="entry name" value="Medium-chain alcohol dehydrogenases, catalytic domain"/>
    <property type="match status" value="1"/>
</dbReference>
<evidence type="ECO:0000259" key="12">
    <source>
        <dbReference type="SMART" id="SM00829"/>
    </source>
</evidence>
<dbReference type="FunFam" id="3.40.50.720:FF:000275">
    <property type="entry name" value="Alcohol dehydrogenase AdhA"/>
    <property type="match status" value="1"/>
</dbReference>
<feature type="region of interest" description="Disordered" evidence="11">
    <location>
        <begin position="1"/>
        <end position="24"/>
    </location>
</feature>
<dbReference type="Gene3D" id="3.40.50.720">
    <property type="entry name" value="NAD(P)-binding Rossmann-like Domain"/>
    <property type="match status" value="1"/>
</dbReference>
<dbReference type="NCBIfam" id="TIGR02822">
    <property type="entry name" value="adh_fam_2"/>
    <property type="match status" value="1"/>
</dbReference>
<evidence type="ECO:0000256" key="2">
    <source>
        <dbReference type="ARBA" id="ARBA00008072"/>
    </source>
</evidence>
<dbReference type="EMBL" id="CP017157">
    <property type="protein sequence ID" value="AOP47425.1"/>
    <property type="molecule type" value="Genomic_DNA"/>
</dbReference>
<dbReference type="InterPro" id="IPR002328">
    <property type="entry name" value="ADH_Zn_CS"/>
</dbReference>
<evidence type="ECO:0000256" key="9">
    <source>
        <dbReference type="ARBA" id="ARBA00049243"/>
    </source>
</evidence>
<dbReference type="SMART" id="SM00829">
    <property type="entry name" value="PKS_ER"/>
    <property type="match status" value="1"/>
</dbReference>
<dbReference type="CDD" id="cd08298">
    <property type="entry name" value="CAD2"/>
    <property type="match status" value="1"/>
</dbReference>
<evidence type="ECO:0000313" key="14">
    <source>
        <dbReference type="Proteomes" id="UP000094094"/>
    </source>
</evidence>
<keyword evidence="5" id="KW-0862">Zinc</keyword>
<dbReference type="PROSITE" id="PS00059">
    <property type="entry name" value="ADH_ZINC"/>
    <property type="match status" value="1"/>
</dbReference>
<accession>A0A1D7VKY3</accession>
<dbReference type="PANTHER" id="PTHR42940:SF8">
    <property type="entry name" value="VACUOLAR PROTEIN SORTING-ASSOCIATED PROTEIN 11"/>
    <property type="match status" value="1"/>
</dbReference>
<dbReference type="GO" id="GO:0005737">
    <property type="term" value="C:cytoplasm"/>
    <property type="evidence" value="ECO:0007669"/>
    <property type="project" value="TreeGrafter"/>
</dbReference>
<dbReference type="InterPro" id="IPR013154">
    <property type="entry name" value="ADH-like_N"/>
</dbReference>
<evidence type="ECO:0000256" key="8">
    <source>
        <dbReference type="ARBA" id="ARBA00049164"/>
    </source>
</evidence>
<feature type="domain" description="Enoyl reductase (ER)" evidence="12">
    <location>
        <begin position="32"/>
        <end position="347"/>
    </location>
</feature>
<dbReference type="EC" id="1.1.1.1" evidence="3"/>
<evidence type="ECO:0000256" key="6">
    <source>
        <dbReference type="ARBA" id="ARBA00023002"/>
    </source>
</evidence>
<evidence type="ECO:0000313" key="13">
    <source>
        <dbReference type="EMBL" id="AOP47425.1"/>
    </source>
</evidence>
<dbReference type="InterPro" id="IPR011032">
    <property type="entry name" value="GroES-like_sf"/>
</dbReference>
<dbReference type="Proteomes" id="UP000094094">
    <property type="component" value="Chromosome"/>
</dbReference>
<dbReference type="SUPFAM" id="SSF51735">
    <property type="entry name" value="NAD(P)-binding Rossmann-fold domains"/>
    <property type="match status" value="1"/>
</dbReference>
<keyword evidence="4" id="KW-0479">Metal-binding</keyword>
<dbReference type="AlphaFoldDB" id="A0A1D7VKY3"/>
<comment type="catalytic activity">
    <reaction evidence="9">
        <text>a primary alcohol + NAD(+) = an aldehyde + NADH + H(+)</text>
        <dbReference type="Rhea" id="RHEA:10736"/>
        <dbReference type="ChEBI" id="CHEBI:15378"/>
        <dbReference type="ChEBI" id="CHEBI:15734"/>
        <dbReference type="ChEBI" id="CHEBI:17478"/>
        <dbReference type="ChEBI" id="CHEBI:57540"/>
        <dbReference type="ChEBI" id="CHEBI:57945"/>
        <dbReference type="EC" id="1.1.1.1"/>
    </reaction>
</comment>
<evidence type="ECO:0000256" key="7">
    <source>
        <dbReference type="ARBA" id="ARBA00023027"/>
    </source>
</evidence>
<sequence length="350" mass="36364">MAGLTADVPSPVPGRDAVSGWAVHRPGPITSGPLASVRRPLPEPGPRELLLDVEACGVCRTDLHLAEGDLPPRRPETVPGHEIVGRVAAAGDAVTGFRVGDRAGGAWLRSTCGMCRYCRAGRENLCPASRYTGWDADGGFATRTLVPADYAYPLPDGQDATQLAPLLCAGIIGYRALRRSALPPGGRLGIYGFGASAHLTAQLAVAEGARVHVLTRGAQARELALGLGASSAGGAYDRPPEPLDSAILFAPVGDLVPVALEALDRSGTLAVAGIHLTDIPALNYQRHLFQERNLRSVTSNTRADGTEFLRAAAQVGIQVTVSPYQLSRAPEALADLAAGRVHGAAVLIPG</sequence>
<dbReference type="InterPro" id="IPR036291">
    <property type="entry name" value="NAD(P)-bd_dom_sf"/>
</dbReference>
<organism evidence="13 14">
    <name type="scientific">Streptomyces lydicus</name>
    <dbReference type="NCBI Taxonomy" id="47763"/>
    <lineage>
        <taxon>Bacteria</taxon>
        <taxon>Bacillati</taxon>
        <taxon>Actinomycetota</taxon>
        <taxon>Actinomycetes</taxon>
        <taxon>Kitasatosporales</taxon>
        <taxon>Streptomycetaceae</taxon>
        <taxon>Streptomyces</taxon>
    </lineage>
</organism>
<evidence type="ECO:0000256" key="11">
    <source>
        <dbReference type="SAM" id="MobiDB-lite"/>
    </source>
</evidence>
<protein>
    <recommendedName>
        <fullName evidence="10">Probable alcohol dehydrogenase AdhA</fullName>
        <ecNumber evidence="3">1.1.1.1</ecNumber>
    </recommendedName>
</protein>
<dbReference type="RefSeq" id="WP_069569476.1">
    <property type="nucleotide sequence ID" value="NZ_CP017157.1"/>
</dbReference>
<evidence type="ECO:0000256" key="3">
    <source>
        <dbReference type="ARBA" id="ARBA00013190"/>
    </source>
</evidence>
<dbReference type="SUPFAM" id="SSF50129">
    <property type="entry name" value="GroES-like"/>
    <property type="match status" value="1"/>
</dbReference>
<evidence type="ECO:0000256" key="5">
    <source>
        <dbReference type="ARBA" id="ARBA00022833"/>
    </source>
</evidence>
<evidence type="ECO:0000256" key="4">
    <source>
        <dbReference type="ARBA" id="ARBA00022723"/>
    </source>
</evidence>
<keyword evidence="7" id="KW-0520">NAD</keyword>